<dbReference type="EMBL" id="WJBB01000012">
    <property type="protein sequence ID" value="MBC3797536.1"/>
    <property type="molecule type" value="Genomic_DNA"/>
</dbReference>
<keyword evidence="2" id="KW-1185">Reference proteome</keyword>
<dbReference type="RefSeq" id="WP_148604078.1">
    <property type="nucleotide sequence ID" value="NZ_RXYB01000012.1"/>
</dbReference>
<evidence type="ECO:0000313" key="1">
    <source>
        <dbReference type="EMBL" id="MBC3797536.1"/>
    </source>
</evidence>
<gene>
    <name evidence="1" type="ORF">GH807_10815</name>
</gene>
<sequence>MIFPLYFSTFSHVPKRPPCLTEFRIAALVAAKLENVKSMTDYSYPVQTSFASSPEFSGGVKKVLKEYGLPEINSVLEIFDWAELKIVPSSYDLEPINDSSAIFTGPFSKPCLKQTMPEKRKKIIAYFGTGTISGKKVVETLTEAFYYTDTELC</sequence>
<name>A0ABR6WM78_9FIRM</name>
<accession>A0ABR6WM78</accession>
<comment type="caution">
    <text evidence="1">The sequence shown here is derived from an EMBL/GenBank/DDBJ whole genome shotgun (WGS) entry which is preliminary data.</text>
</comment>
<dbReference type="Proteomes" id="UP000653358">
    <property type="component" value="Unassembled WGS sequence"/>
</dbReference>
<proteinExistence type="predicted"/>
<protein>
    <submittedName>
        <fullName evidence="1">Uncharacterized protein</fullName>
    </submittedName>
</protein>
<evidence type="ECO:0000313" key="2">
    <source>
        <dbReference type="Proteomes" id="UP000653358"/>
    </source>
</evidence>
<reference evidence="1 2" key="1">
    <citation type="journal article" date="2020" name="mSystems">
        <title>Defining Genomic and Predicted Metabolic Features of the Acetobacterium Genus.</title>
        <authorList>
            <person name="Ross D.E."/>
            <person name="Marshall C.W."/>
            <person name="Gulliver D."/>
            <person name="May H.D."/>
            <person name="Norman R.S."/>
        </authorList>
    </citation>
    <scope>NUCLEOTIDE SEQUENCE [LARGE SCALE GENOMIC DNA]</scope>
    <source>
        <strain evidence="1 2">DSM 9173</strain>
    </source>
</reference>
<organism evidence="1 2">
    <name type="scientific">Acetobacterium tundrae</name>
    <dbReference type="NCBI Taxonomy" id="132932"/>
    <lineage>
        <taxon>Bacteria</taxon>
        <taxon>Bacillati</taxon>
        <taxon>Bacillota</taxon>
        <taxon>Clostridia</taxon>
        <taxon>Eubacteriales</taxon>
        <taxon>Eubacteriaceae</taxon>
        <taxon>Acetobacterium</taxon>
    </lineage>
</organism>